<dbReference type="AlphaFoldDB" id="A0AAN0T9U3"/>
<evidence type="ECO:0000313" key="2">
    <source>
        <dbReference type="Proteomes" id="UP000032024"/>
    </source>
</evidence>
<organism evidence="1 2">
    <name type="scientific">Heyndrickxia coagulans</name>
    <name type="common">Weizmannia coagulans</name>
    <dbReference type="NCBI Taxonomy" id="1398"/>
    <lineage>
        <taxon>Bacteria</taxon>
        <taxon>Bacillati</taxon>
        <taxon>Bacillota</taxon>
        <taxon>Bacilli</taxon>
        <taxon>Bacillales</taxon>
        <taxon>Bacillaceae</taxon>
        <taxon>Heyndrickxia</taxon>
    </lineage>
</organism>
<keyword evidence="2" id="KW-1185">Reference proteome</keyword>
<protein>
    <submittedName>
        <fullName evidence="1">Uncharacterized protein</fullName>
    </submittedName>
</protein>
<reference evidence="2" key="1">
    <citation type="submission" date="2015-01" db="EMBL/GenBank/DDBJ databases">
        <title>Comparative genome analysis of Bacillus coagulans HM-08, Clostridium butyricum HM-68, Bacillus subtilis HM-66 and Bacillus paralicheniformis BL-09.</title>
        <authorList>
            <person name="Zhang H."/>
        </authorList>
    </citation>
    <scope>NUCLEOTIDE SEQUENCE [LARGE SCALE GENOMIC DNA]</scope>
    <source>
        <strain evidence="2">HM-08</strain>
    </source>
</reference>
<evidence type="ECO:0000313" key="1">
    <source>
        <dbReference type="EMBL" id="AJO24639.1"/>
    </source>
</evidence>
<gene>
    <name evidence="1" type="ORF">SB48_HM08orf06112</name>
</gene>
<name>A0AAN0T9U3_HEYCO</name>
<sequence>MRSDNWGGKYSDWQGLKNLFQKAGDLFPAFFIFYRED</sequence>
<dbReference type="Proteomes" id="UP000032024">
    <property type="component" value="Chromosome"/>
</dbReference>
<accession>A0AAN0T9U3</accession>
<proteinExistence type="predicted"/>
<dbReference type="EMBL" id="CP010525">
    <property type="protein sequence ID" value="AJO24639.1"/>
    <property type="molecule type" value="Genomic_DNA"/>
</dbReference>